<name>A0A409WT99_9AGAR</name>
<dbReference type="Proteomes" id="UP000284842">
    <property type="component" value="Unassembled WGS sequence"/>
</dbReference>
<dbReference type="CDD" id="cd11655">
    <property type="entry name" value="rap1_myb-like"/>
    <property type="match status" value="1"/>
</dbReference>
<comment type="subunit">
    <text evidence="5">Homodimer.</text>
</comment>
<keyword evidence="9" id="KW-1185">Reference proteome</keyword>
<comment type="caution">
    <text evidence="8">The sequence shown here is derived from an EMBL/GenBank/DDBJ whole genome shotgun (WGS) entry which is preliminary data.</text>
</comment>
<comment type="function">
    <text evidence="5">Involved in the regulation of telomere length, clustering and has a specific role in telomere position effect (TPE).</text>
</comment>
<accession>A0A409WT99</accession>
<evidence type="ECO:0000256" key="6">
    <source>
        <dbReference type="SAM" id="MobiDB-lite"/>
    </source>
</evidence>
<feature type="region of interest" description="Disordered" evidence="6">
    <location>
        <begin position="277"/>
        <end position="320"/>
    </location>
</feature>
<organism evidence="8 9">
    <name type="scientific">Panaeolus cyanescens</name>
    <dbReference type="NCBI Taxonomy" id="181874"/>
    <lineage>
        <taxon>Eukaryota</taxon>
        <taxon>Fungi</taxon>
        <taxon>Dikarya</taxon>
        <taxon>Basidiomycota</taxon>
        <taxon>Agaricomycotina</taxon>
        <taxon>Agaricomycetes</taxon>
        <taxon>Agaricomycetidae</taxon>
        <taxon>Agaricales</taxon>
        <taxon>Agaricineae</taxon>
        <taxon>Galeropsidaceae</taxon>
        <taxon>Panaeolus</taxon>
    </lineage>
</organism>
<dbReference type="InterPro" id="IPR009057">
    <property type="entry name" value="Homeodomain-like_sf"/>
</dbReference>
<dbReference type="EMBL" id="NHTK01005241">
    <property type="protein sequence ID" value="PPQ81754.1"/>
    <property type="molecule type" value="Genomic_DNA"/>
</dbReference>
<dbReference type="InParanoid" id="A0A409WT99"/>
<dbReference type="GO" id="GO:0031848">
    <property type="term" value="P:protection from non-homologous end joining at telomere"/>
    <property type="evidence" value="ECO:0007669"/>
    <property type="project" value="TreeGrafter"/>
</dbReference>
<evidence type="ECO:0000256" key="5">
    <source>
        <dbReference type="RuleBase" id="RU367107"/>
    </source>
</evidence>
<evidence type="ECO:0000259" key="7">
    <source>
        <dbReference type="Pfam" id="PF08914"/>
    </source>
</evidence>
<gene>
    <name evidence="8" type="ORF">CVT24_004968</name>
</gene>
<keyword evidence="4 5" id="KW-0539">Nucleus</keyword>
<evidence type="ECO:0000256" key="2">
    <source>
        <dbReference type="ARBA" id="ARBA00022454"/>
    </source>
</evidence>
<dbReference type="GO" id="GO:0010833">
    <property type="term" value="P:telomere maintenance via telomere lengthening"/>
    <property type="evidence" value="ECO:0007669"/>
    <property type="project" value="UniProtKB-UniRule"/>
</dbReference>
<dbReference type="AlphaFoldDB" id="A0A409WT99"/>
<feature type="domain" description="TERF2-interacting telomeric protein 1 Myb" evidence="7">
    <location>
        <begin position="200"/>
        <end position="260"/>
    </location>
</feature>
<keyword evidence="3 5" id="KW-0779">Telomere</keyword>
<evidence type="ECO:0000256" key="3">
    <source>
        <dbReference type="ARBA" id="ARBA00022895"/>
    </source>
</evidence>
<protein>
    <recommendedName>
        <fullName evidence="5">DNA-binding protein RAP1</fullName>
    </recommendedName>
</protein>
<dbReference type="PANTHER" id="PTHR16466:SF6">
    <property type="entry name" value="TELOMERIC REPEAT-BINDING FACTOR 2-INTERACTING PROTEIN 1"/>
    <property type="match status" value="1"/>
</dbReference>
<feature type="non-terminal residue" evidence="8">
    <location>
        <position position="1"/>
    </location>
</feature>
<sequence length="505" mass="56968">PIFQDTNGLAVKFFIQKDLPQEVQAELCETITSLGGRVEAKVPRQGFILIQPGTTEEERLRVCWTSPDRPERYFVPYTYVEACKMAGILLKQIFMENGSPMPMHIHPSIANVNARAALSSRIMHSGGDPHASAQSARVILADPNTEAFHHLVKTYQGVPDKYVESYLWVKKSIEKGTVVYTPLVYKNPGGRRPGEERTHFTEDDEERLCNWIAAKIPYKETGGRTGNRLYQQLCDLSPDPDYAWVTRHTWQSWRERYKKNAARLDGRIAQIVDQKKPLPGEKGQYGYIRQPEEKQKKTRKKKGKAVDEQPAQDYVDDNIVPIPPPAGHVAMLGSMAFPGPHTLHHPIGALHDLPAVDASFPGIMPPASTSGINRAVVTNSPAEEEMEDNEEAEWAVRIGNDPPPAWAKRKAVDEPDHDEPAKRMRLNESASLQQDHSNHASLPTAALVAIANMHVIDHNLRDIAKDFRFTVEEVKEYYDKCGEMARTRSRFQSMRELLNEKFGVL</sequence>
<dbReference type="InterPro" id="IPR039595">
    <property type="entry name" value="TE2IP/Rap1"/>
</dbReference>
<dbReference type="SUPFAM" id="SSF46689">
    <property type="entry name" value="Homeodomain-like"/>
    <property type="match status" value="1"/>
</dbReference>
<comment type="subcellular location">
    <subcellularLocation>
        <location evidence="5">Nucleus</location>
    </subcellularLocation>
    <subcellularLocation>
        <location evidence="5">Chromosome</location>
        <location evidence="5">Telomere</location>
    </subcellularLocation>
</comment>
<evidence type="ECO:0000256" key="4">
    <source>
        <dbReference type="ARBA" id="ARBA00023242"/>
    </source>
</evidence>
<dbReference type="PANTHER" id="PTHR16466">
    <property type="entry name" value="TELOMERE REPEAT-BINDING FACTOR 2-INTERACTING PROTEIN 1"/>
    <property type="match status" value="1"/>
</dbReference>
<dbReference type="InterPro" id="IPR015010">
    <property type="entry name" value="TERF2IP_Myb"/>
</dbReference>
<dbReference type="Gene3D" id="1.10.10.60">
    <property type="entry name" value="Homeodomain-like"/>
    <property type="match status" value="1"/>
</dbReference>
<keyword evidence="2 5" id="KW-0158">Chromosome</keyword>
<dbReference type="Pfam" id="PF08914">
    <property type="entry name" value="Myb_Rap1"/>
    <property type="match status" value="1"/>
</dbReference>
<dbReference type="GO" id="GO:0042162">
    <property type="term" value="F:telomeric DNA binding"/>
    <property type="evidence" value="ECO:0007669"/>
    <property type="project" value="TreeGrafter"/>
</dbReference>
<dbReference type="STRING" id="181874.A0A409WT99"/>
<dbReference type="OrthoDB" id="435460at2759"/>
<feature type="compositionally biased region" description="Basic and acidic residues" evidence="6">
    <location>
        <begin position="410"/>
        <end position="420"/>
    </location>
</feature>
<evidence type="ECO:0000256" key="1">
    <source>
        <dbReference type="ARBA" id="ARBA00010467"/>
    </source>
</evidence>
<reference evidence="8 9" key="1">
    <citation type="journal article" date="2018" name="Evol. Lett.">
        <title>Horizontal gene cluster transfer increased hallucinogenic mushroom diversity.</title>
        <authorList>
            <person name="Reynolds H.T."/>
            <person name="Vijayakumar V."/>
            <person name="Gluck-Thaler E."/>
            <person name="Korotkin H.B."/>
            <person name="Matheny P.B."/>
            <person name="Slot J.C."/>
        </authorList>
    </citation>
    <scope>NUCLEOTIDE SEQUENCE [LARGE SCALE GENOMIC DNA]</scope>
    <source>
        <strain evidence="8 9">2629</strain>
    </source>
</reference>
<evidence type="ECO:0000313" key="8">
    <source>
        <dbReference type="EMBL" id="PPQ81754.1"/>
    </source>
</evidence>
<comment type="similarity">
    <text evidence="1 5">Belongs to the RAP1 family.</text>
</comment>
<proteinExistence type="inferred from homology"/>
<feature type="region of interest" description="Disordered" evidence="6">
    <location>
        <begin position="400"/>
        <end position="420"/>
    </location>
</feature>
<dbReference type="GO" id="GO:0070187">
    <property type="term" value="C:shelterin complex"/>
    <property type="evidence" value="ECO:0007669"/>
    <property type="project" value="TreeGrafter"/>
</dbReference>
<evidence type="ECO:0000313" key="9">
    <source>
        <dbReference type="Proteomes" id="UP000284842"/>
    </source>
</evidence>